<dbReference type="GO" id="GO:0032153">
    <property type="term" value="C:cell division site"/>
    <property type="evidence" value="ECO:0007669"/>
    <property type="project" value="UniProtKB-UniRule"/>
</dbReference>
<dbReference type="AlphaFoldDB" id="A0A1P8UL15"/>
<evidence type="ECO:0000256" key="5">
    <source>
        <dbReference type="ARBA" id="ARBA00022989"/>
    </source>
</evidence>
<gene>
    <name evidence="8" type="primary">ftsL</name>
    <name evidence="10" type="ORF">BW247_02685</name>
</gene>
<evidence type="ECO:0000256" key="8">
    <source>
        <dbReference type="HAMAP-Rule" id="MF_00910"/>
    </source>
</evidence>
<dbReference type="GO" id="GO:0043093">
    <property type="term" value="P:FtsZ-dependent cytokinesis"/>
    <property type="evidence" value="ECO:0007669"/>
    <property type="project" value="UniProtKB-UniRule"/>
</dbReference>
<proteinExistence type="inferred from homology"/>
<dbReference type="KEGG" id="afy:BW247_02685"/>
<protein>
    <recommendedName>
        <fullName evidence="8 9">Cell division protein FtsL</fullName>
    </recommendedName>
</protein>
<keyword evidence="8" id="KW-0997">Cell inner membrane</keyword>
<dbReference type="GO" id="GO:0005886">
    <property type="term" value="C:plasma membrane"/>
    <property type="evidence" value="ECO:0007669"/>
    <property type="project" value="UniProtKB-SubCell"/>
</dbReference>
<keyword evidence="4 8" id="KW-0812">Transmembrane</keyword>
<dbReference type="PANTHER" id="PTHR37479">
    <property type="entry name" value="CELL DIVISION PROTEIN FTSL"/>
    <property type="match status" value="1"/>
</dbReference>
<accession>A0A1P8UL15</accession>
<keyword evidence="11" id="KW-1185">Reference proteome</keyword>
<evidence type="ECO:0000256" key="3">
    <source>
        <dbReference type="ARBA" id="ARBA00022618"/>
    </source>
</evidence>
<dbReference type="NCBIfam" id="TIGR02209">
    <property type="entry name" value="ftsL_broad"/>
    <property type="match status" value="1"/>
</dbReference>
<dbReference type="Proteomes" id="UP000243807">
    <property type="component" value="Chromosome"/>
</dbReference>
<evidence type="ECO:0000256" key="9">
    <source>
        <dbReference type="NCBIfam" id="TIGR02209"/>
    </source>
</evidence>
<keyword evidence="2 8" id="KW-1003">Cell membrane</keyword>
<comment type="subunit">
    <text evidence="8">Part of a complex composed of FtsB, FtsL and FtsQ.</text>
</comment>
<keyword evidence="5 8" id="KW-1133">Transmembrane helix</keyword>
<evidence type="ECO:0000256" key="7">
    <source>
        <dbReference type="ARBA" id="ARBA00023306"/>
    </source>
</evidence>
<dbReference type="EMBL" id="CP019434">
    <property type="protein sequence ID" value="APZ44505.1"/>
    <property type="molecule type" value="Genomic_DNA"/>
</dbReference>
<comment type="similarity">
    <text evidence="8">Belongs to the FtsL family.</text>
</comment>
<comment type="function">
    <text evidence="8">Essential cell division protein. May link together the upstream cell division proteins, which are predominantly cytoplasmic, with the downstream cell division proteins, which are predominantly periplasmic.</text>
</comment>
<evidence type="ECO:0000256" key="2">
    <source>
        <dbReference type="ARBA" id="ARBA00022475"/>
    </source>
</evidence>
<comment type="subcellular location">
    <subcellularLocation>
        <location evidence="8">Cell inner membrane</location>
        <topology evidence="8">Single-pass type II membrane protein</topology>
    </subcellularLocation>
    <subcellularLocation>
        <location evidence="1">Cell membrane</location>
        <topology evidence="1">Single-pass type II membrane protein</topology>
    </subcellularLocation>
    <text evidence="8">Localizes to the division septum where it forms a ring structure.</text>
</comment>
<keyword evidence="7 8" id="KW-0131">Cell cycle</keyword>
<keyword evidence="3 8" id="KW-0132">Cell division</keyword>
<sequence>MLGVAGLLALVMGSALAVVYSTHETRMLFVELEKLDAQRDAQRVEWGRLELEQSAWATHARVDRIARKTLHMTMPNSTDTVYVTP</sequence>
<dbReference type="STRING" id="1765967.BW247_02685"/>
<dbReference type="InterPro" id="IPR011922">
    <property type="entry name" value="Cell_div_FtsL"/>
</dbReference>
<name>A0A1P8UL15_9GAMM</name>
<dbReference type="HAMAP" id="MF_00910">
    <property type="entry name" value="FtsL"/>
    <property type="match status" value="1"/>
</dbReference>
<dbReference type="PANTHER" id="PTHR37479:SF1">
    <property type="entry name" value="CELL DIVISION PROTEIN FTSL"/>
    <property type="match status" value="1"/>
</dbReference>
<evidence type="ECO:0000256" key="4">
    <source>
        <dbReference type="ARBA" id="ARBA00022692"/>
    </source>
</evidence>
<dbReference type="Pfam" id="PF04999">
    <property type="entry name" value="FtsL"/>
    <property type="match status" value="1"/>
</dbReference>
<dbReference type="OrthoDB" id="5298556at2"/>
<evidence type="ECO:0000256" key="1">
    <source>
        <dbReference type="ARBA" id="ARBA00004401"/>
    </source>
</evidence>
<organism evidence="10 11">
    <name type="scientific">Acidihalobacter ferrooxydans</name>
    <dbReference type="NCBI Taxonomy" id="1765967"/>
    <lineage>
        <taxon>Bacteria</taxon>
        <taxon>Pseudomonadati</taxon>
        <taxon>Pseudomonadota</taxon>
        <taxon>Gammaproteobacteria</taxon>
        <taxon>Chromatiales</taxon>
        <taxon>Ectothiorhodospiraceae</taxon>
        <taxon>Acidihalobacter</taxon>
    </lineage>
</organism>
<evidence type="ECO:0000256" key="6">
    <source>
        <dbReference type="ARBA" id="ARBA00023136"/>
    </source>
</evidence>
<keyword evidence="6 8" id="KW-0472">Membrane</keyword>
<evidence type="ECO:0000313" key="11">
    <source>
        <dbReference type="Proteomes" id="UP000243807"/>
    </source>
</evidence>
<reference evidence="10 11" key="1">
    <citation type="submission" date="2017-01" db="EMBL/GenBank/DDBJ databases">
        <title>Draft sequence of Acidihalobacter ferrooxidans strain DSM 14175 (strain V8).</title>
        <authorList>
            <person name="Khaleque H.N."/>
            <person name="Ramsay J.P."/>
            <person name="Murphy R.J.T."/>
            <person name="Kaksonen A.H."/>
            <person name="Boxall N.J."/>
            <person name="Watkin E.L.J."/>
        </authorList>
    </citation>
    <scope>NUCLEOTIDE SEQUENCE [LARGE SCALE GENOMIC DNA]</scope>
    <source>
        <strain evidence="10 11">V8</strain>
    </source>
</reference>
<evidence type="ECO:0000313" key="10">
    <source>
        <dbReference type="EMBL" id="APZ44505.1"/>
    </source>
</evidence>